<evidence type="ECO:0000313" key="1">
    <source>
        <dbReference type="EMBL" id="KAK7844015.1"/>
    </source>
</evidence>
<dbReference type="EMBL" id="PKMF04000193">
    <property type="protein sequence ID" value="KAK7844015.1"/>
    <property type="molecule type" value="Genomic_DNA"/>
</dbReference>
<keyword evidence="2" id="KW-1185">Reference proteome</keyword>
<dbReference type="AlphaFoldDB" id="A0AAW0KYN7"/>
<reference evidence="1 2" key="1">
    <citation type="journal article" date="2018" name="Sci. Data">
        <title>The draft genome sequence of cork oak.</title>
        <authorList>
            <person name="Ramos A.M."/>
            <person name="Usie A."/>
            <person name="Barbosa P."/>
            <person name="Barros P.M."/>
            <person name="Capote T."/>
            <person name="Chaves I."/>
            <person name="Simoes F."/>
            <person name="Abreu I."/>
            <person name="Carrasquinho I."/>
            <person name="Faro C."/>
            <person name="Guimaraes J.B."/>
            <person name="Mendonca D."/>
            <person name="Nobrega F."/>
            <person name="Rodrigues L."/>
            <person name="Saibo N.J.M."/>
            <person name="Varela M.C."/>
            <person name="Egas C."/>
            <person name="Matos J."/>
            <person name="Miguel C.M."/>
            <person name="Oliveira M.M."/>
            <person name="Ricardo C.P."/>
            <person name="Goncalves S."/>
        </authorList>
    </citation>
    <scope>NUCLEOTIDE SEQUENCE [LARGE SCALE GENOMIC DNA]</scope>
    <source>
        <strain evidence="2">cv. HL8</strain>
    </source>
</reference>
<protein>
    <submittedName>
        <fullName evidence="1">Uncharacterized protein</fullName>
    </submittedName>
</protein>
<dbReference type="Proteomes" id="UP000237347">
    <property type="component" value="Unassembled WGS sequence"/>
</dbReference>
<organism evidence="1 2">
    <name type="scientific">Quercus suber</name>
    <name type="common">Cork oak</name>
    <dbReference type="NCBI Taxonomy" id="58331"/>
    <lineage>
        <taxon>Eukaryota</taxon>
        <taxon>Viridiplantae</taxon>
        <taxon>Streptophyta</taxon>
        <taxon>Embryophyta</taxon>
        <taxon>Tracheophyta</taxon>
        <taxon>Spermatophyta</taxon>
        <taxon>Magnoliopsida</taxon>
        <taxon>eudicotyledons</taxon>
        <taxon>Gunneridae</taxon>
        <taxon>Pentapetalae</taxon>
        <taxon>rosids</taxon>
        <taxon>fabids</taxon>
        <taxon>Fagales</taxon>
        <taxon>Fagaceae</taxon>
        <taxon>Quercus</taxon>
    </lineage>
</organism>
<name>A0AAW0KYN7_QUESU</name>
<accession>A0AAW0KYN7</accession>
<proteinExistence type="predicted"/>
<comment type="caution">
    <text evidence="1">The sequence shown here is derived from an EMBL/GenBank/DDBJ whole genome shotgun (WGS) entry which is preliminary data.</text>
</comment>
<evidence type="ECO:0000313" key="2">
    <source>
        <dbReference type="Proteomes" id="UP000237347"/>
    </source>
</evidence>
<sequence length="62" mass="7063">MVIAARNGFNVEDEIDCWALHEAGAGKLSLLIQKVRLIKLTNYYPSYQLSSFLANLDELFMK</sequence>
<gene>
    <name evidence="1" type="ORF">CFP56_011758</name>
</gene>